<dbReference type="Proteomes" id="UP001228113">
    <property type="component" value="Chromosome"/>
</dbReference>
<dbReference type="InterPro" id="IPR003594">
    <property type="entry name" value="HATPase_dom"/>
</dbReference>
<evidence type="ECO:0000313" key="11">
    <source>
        <dbReference type="Proteomes" id="UP001228113"/>
    </source>
</evidence>
<organism evidence="10 11">
    <name type="scientific">Mesoterricola sediminis</name>
    <dbReference type="NCBI Taxonomy" id="2927980"/>
    <lineage>
        <taxon>Bacteria</taxon>
        <taxon>Pseudomonadati</taxon>
        <taxon>Acidobacteriota</taxon>
        <taxon>Holophagae</taxon>
        <taxon>Holophagales</taxon>
        <taxon>Holophagaceae</taxon>
        <taxon>Mesoterricola</taxon>
    </lineage>
</organism>
<dbReference type="PANTHER" id="PTHR43065:SF42">
    <property type="entry name" value="TWO-COMPONENT SENSOR PPRA"/>
    <property type="match status" value="1"/>
</dbReference>
<dbReference type="InterPro" id="IPR013656">
    <property type="entry name" value="PAS_4"/>
</dbReference>
<reference evidence="10" key="1">
    <citation type="journal article" date="2023" name="Int. J. Syst. Evol. Microbiol.">
        <title>Mesoterricola silvestris gen. nov., sp. nov., Mesoterricola sediminis sp. nov., Geothrix oryzae sp. nov., Geothrix edaphica sp. nov., Geothrix rubra sp. nov., and Geothrix limicola sp. nov., six novel members of Acidobacteriota isolated from soils.</title>
        <authorList>
            <person name="Itoh H."/>
            <person name="Sugisawa Y."/>
            <person name="Mise K."/>
            <person name="Xu Z."/>
            <person name="Kuniyasu M."/>
            <person name="Ushijima N."/>
            <person name="Kawano K."/>
            <person name="Kobayashi E."/>
            <person name="Shiratori Y."/>
            <person name="Masuda Y."/>
            <person name="Senoo K."/>
        </authorList>
    </citation>
    <scope>NUCLEOTIDE SEQUENCE</scope>
    <source>
        <strain evidence="10">W786</strain>
    </source>
</reference>
<dbReference type="NCBIfam" id="TIGR00229">
    <property type="entry name" value="sensory_box"/>
    <property type="match status" value="1"/>
</dbReference>
<proteinExistence type="predicted"/>
<dbReference type="Gene3D" id="3.40.50.2300">
    <property type="match status" value="1"/>
</dbReference>
<dbReference type="InterPro" id="IPR004358">
    <property type="entry name" value="Sig_transdc_His_kin-like_C"/>
</dbReference>
<feature type="modified residue" description="4-aspartylphosphate" evidence="4">
    <location>
        <position position="484"/>
    </location>
</feature>
<protein>
    <recommendedName>
        <fullName evidence="2">histidine kinase</fullName>
        <ecNumber evidence="2">2.7.13.3</ecNumber>
    </recommendedName>
</protein>
<gene>
    <name evidence="10" type="ORF">METESE_14140</name>
</gene>
<feature type="coiled-coil region" evidence="5">
    <location>
        <begin position="27"/>
        <end position="54"/>
    </location>
</feature>
<dbReference type="Pfam" id="PF00072">
    <property type="entry name" value="Response_reg"/>
    <property type="match status" value="1"/>
</dbReference>
<evidence type="ECO:0000259" key="7">
    <source>
        <dbReference type="PROSITE" id="PS50110"/>
    </source>
</evidence>
<dbReference type="RefSeq" id="WP_243333690.1">
    <property type="nucleotide sequence ID" value="NZ_AP027081.1"/>
</dbReference>
<evidence type="ECO:0000256" key="2">
    <source>
        <dbReference type="ARBA" id="ARBA00012438"/>
    </source>
</evidence>
<evidence type="ECO:0000259" key="8">
    <source>
        <dbReference type="PROSITE" id="PS50112"/>
    </source>
</evidence>
<evidence type="ECO:0000256" key="5">
    <source>
        <dbReference type="SAM" id="Coils"/>
    </source>
</evidence>
<comment type="catalytic activity">
    <reaction evidence="1">
        <text>ATP + protein L-histidine = ADP + protein N-phospho-L-histidine.</text>
        <dbReference type="EC" id="2.7.13.3"/>
    </reaction>
</comment>
<dbReference type="GO" id="GO:0000155">
    <property type="term" value="F:phosphorelay sensor kinase activity"/>
    <property type="evidence" value="ECO:0007669"/>
    <property type="project" value="InterPro"/>
</dbReference>
<keyword evidence="11" id="KW-1185">Reference proteome</keyword>
<evidence type="ECO:0000313" key="10">
    <source>
        <dbReference type="EMBL" id="BDU76456.1"/>
    </source>
</evidence>
<dbReference type="SMART" id="SM00388">
    <property type="entry name" value="HisKA"/>
    <property type="match status" value="1"/>
</dbReference>
<dbReference type="SUPFAM" id="SSF55874">
    <property type="entry name" value="ATPase domain of HSP90 chaperone/DNA topoisomerase II/histidine kinase"/>
    <property type="match status" value="1"/>
</dbReference>
<dbReference type="PROSITE" id="PS50109">
    <property type="entry name" value="HIS_KIN"/>
    <property type="match status" value="1"/>
</dbReference>
<dbReference type="PROSITE" id="PS50113">
    <property type="entry name" value="PAC"/>
    <property type="match status" value="1"/>
</dbReference>
<feature type="domain" description="PAS" evidence="8">
    <location>
        <begin position="47"/>
        <end position="112"/>
    </location>
</feature>
<dbReference type="SUPFAM" id="SSF47384">
    <property type="entry name" value="Homodimeric domain of signal transducing histidine kinase"/>
    <property type="match status" value="1"/>
</dbReference>
<evidence type="ECO:0000256" key="3">
    <source>
        <dbReference type="ARBA" id="ARBA00022553"/>
    </source>
</evidence>
<feature type="domain" description="Histidine kinase" evidence="6">
    <location>
        <begin position="188"/>
        <end position="412"/>
    </location>
</feature>
<keyword evidence="3 4" id="KW-0597">Phosphoprotein</keyword>
<dbReference type="CDD" id="cd00130">
    <property type="entry name" value="PAS"/>
    <property type="match status" value="1"/>
</dbReference>
<dbReference type="Pfam" id="PF02518">
    <property type="entry name" value="HATPase_c"/>
    <property type="match status" value="1"/>
</dbReference>
<feature type="domain" description="PAC" evidence="9">
    <location>
        <begin position="124"/>
        <end position="175"/>
    </location>
</feature>
<accession>A0AA48H2U8</accession>
<dbReference type="Pfam" id="PF08448">
    <property type="entry name" value="PAS_4"/>
    <property type="match status" value="1"/>
</dbReference>
<dbReference type="InterPro" id="IPR011006">
    <property type="entry name" value="CheY-like_superfamily"/>
</dbReference>
<dbReference type="SMART" id="SM00091">
    <property type="entry name" value="PAS"/>
    <property type="match status" value="1"/>
</dbReference>
<dbReference type="InterPro" id="IPR036890">
    <property type="entry name" value="HATPase_C_sf"/>
</dbReference>
<evidence type="ECO:0000259" key="9">
    <source>
        <dbReference type="PROSITE" id="PS50113"/>
    </source>
</evidence>
<dbReference type="PROSITE" id="PS50112">
    <property type="entry name" value="PAS"/>
    <property type="match status" value="1"/>
</dbReference>
<dbReference type="SMART" id="SM00448">
    <property type="entry name" value="REC"/>
    <property type="match status" value="1"/>
</dbReference>
<dbReference type="PANTHER" id="PTHR43065">
    <property type="entry name" value="SENSOR HISTIDINE KINASE"/>
    <property type="match status" value="1"/>
</dbReference>
<dbReference type="CDD" id="cd00082">
    <property type="entry name" value="HisKA"/>
    <property type="match status" value="1"/>
</dbReference>
<dbReference type="InterPro" id="IPR005467">
    <property type="entry name" value="His_kinase_dom"/>
</dbReference>
<dbReference type="SUPFAM" id="SSF55785">
    <property type="entry name" value="PYP-like sensor domain (PAS domain)"/>
    <property type="match status" value="1"/>
</dbReference>
<sequence length="550" mass="60351">MAGRRDWNEMRDRIIGLGEDSARKSFYPELQQRLRQLEETRERLRASEANLVAVFNSIHDGIVIHDKAGRFLEANRAAEALFGLPREALLASTVLDLTYIPAGREEVRAQLEGHWAQVAARGFHVLEWQLLRPDAEGPLDVEVTLRPAHWYGEEALVAVVRDITQRKQAEQDLRQAQKLESLGQLAGGVAHDTNNMLGVIIGYSDILLENAAIQDPVARAQLGMIRQAALHSSELTRQLLAFARKQTIQPRREDLNLLLDELQRMLRRLIGEDRSLVWKPASTLWNVWVDPSQVNQVLVNLVVNARDATRQGGVITLATCNQTVDPAYARAHPDAIPGDYVVVGVTDNGAGMPPEVLDRIFEPFFTTKEVGQGTGLGLAMVYGIVRQNGGFITVYSAPGAGTTFRLHLPRFRDPAADAGQEAPAAPPRGGTETILLVEDEEALLALGRTMLEEAGYRVLAVPAPEAALVLAATEAGQVHLLATDMIMPGMGGVALYQRVRAMRPGIRALFMSGYPGGATSAQGVLDPGLPFLQKPFTREELLRKVRDVLD</sequence>
<dbReference type="AlphaFoldDB" id="A0AA48H2U8"/>
<dbReference type="InterPro" id="IPR000014">
    <property type="entry name" value="PAS"/>
</dbReference>
<dbReference type="InterPro" id="IPR001789">
    <property type="entry name" value="Sig_transdc_resp-reg_receiver"/>
</dbReference>
<dbReference type="InterPro" id="IPR003661">
    <property type="entry name" value="HisK_dim/P_dom"/>
</dbReference>
<name>A0AA48H2U8_9BACT</name>
<dbReference type="InterPro" id="IPR000700">
    <property type="entry name" value="PAS-assoc_C"/>
</dbReference>
<dbReference type="Gene3D" id="3.30.565.10">
    <property type="entry name" value="Histidine kinase-like ATPase, C-terminal domain"/>
    <property type="match status" value="1"/>
</dbReference>
<dbReference type="EC" id="2.7.13.3" evidence="2"/>
<dbReference type="Gene3D" id="3.30.450.20">
    <property type="entry name" value="PAS domain"/>
    <property type="match status" value="1"/>
</dbReference>
<feature type="domain" description="Response regulatory" evidence="7">
    <location>
        <begin position="433"/>
        <end position="549"/>
    </location>
</feature>
<dbReference type="SMART" id="SM00387">
    <property type="entry name" value="HATPase_c"/>
    <property type="match status" value="1"/>
</dbReference>
<keyword evidence="5" id="KW-0175">Coiled coil</keyword>
<evidence type="ECO:0000259" key="6">
    <source>
        <dbReference type="PROSITE" id="PS50109"/>
    </source>
</evidence>
<evidence type="ECO:0000256" key="4">
    <source>
        <dbReference type="PROSITE-ProRule" id="PRU00169"/>
    </source>
</evidence>
<dbReference type="EMBL" id="AP027081">
    <property type="protein sequence ID" value="BDU76456.1"/>
    <property type="molecule type" value="Genomic_DNA"/>
</dbReference>
<dbReference type="InterPro" id="IPR035965">
    <property type="entry name" value="PAS-like_dom_sf"/>
</dbReference>
<dbReference type="SUPFAM" id="SSF52172">
    <property type="entry name" value="CheY-like"/>
    <property type="match status" value="1"/>
</dbReference>
<dbReference type="Gene3D" id="1.10.287.130">
    <property type="match status" value="1"/>
</dbReference>
<dbReference type="KEGG" id="msea:METESE_14140"/>
<dbReference type="InterPro" id="IPR036097">
    <property type="entry name" value="HisK_dim/P_sf"/>
</dbReference>
<dbReference type="PRINTS" id="PR00344">
    <property type="entry name" value="BCTRLSENSOR"/>
</dbReference>
<dbReference type="PROSITE" id="PS50110">
    <property type="entry name" value="RESPONSE_REGULATORY"/>
    <property type="match status" value="1"/>
</dbReference>
<evidence type="ECO:0000256" key="1">
    <source>
        <dbReference type="ARBA" id="ARBA00000085"/>
    </source>
</evidence>